<dbReference type="Proteomes" id="UP000256999">
    <property type="component" value="Unassembled WGS sequence"/>
</dbReference>
<dbReference type="GO" id="GO:0006633">
    <property type="term" value="P:fatty acid biosynthetic process"/>
    <property type="evidence" value="ECO:0007669"/>
    <property type="project" value="InterPro"/>
</dbReference>
<accession>A0A3E0UK48</accession>
<dbReference type="EMBL" id="QUOV01000001">
    <property type="protein sequence ID" value="REL36944.1"/>
    <property type="molecule type" value="Genomic_DNA"/>
</dbReference>
<dbReference type="GO" id="GO:0005835">
    <property type="term" value="C:fatty acid synthase complex"/>
    <property type="evidence" value="ECO:0007669"/>
    <property type="project" value="InterPro"/>
</dbReference>
<name>A0A3E0UK48_9GAMM</name>
<dbReference type="PANTHER" id="PTHR43841">
    <property type="entry name" value="3-HYDROXYACYL-THIOESTER DEHYDRATASE HTDX-RELATED"/>
    <property type="match status" value="1"/>
</dbReference>
<gene>
    <name evidence="2" type="ORF">DXX92_17395</name>
</gene>
<comment type="caution">
    <text evidence="2">The sequence shown here is derived from an EMBL/GenBank/DDBJ whole genome shotgun (WGS) entry which is preliminary data.</text>
</comment>
<protein>
    <recommendedName>
        <fullName evidence="1">MaoC-like domain-containing protein</fullName>
    </recommendedName>
</protein>
<dbReference type="PRINTS" id="PR01483">
    <property type="entry name" value="FASYNTHASE"/>
</dbReference>
<dbReference type="InterPro" id="IPR002539">
    <property type="entry name" value="MaoC-like_dom"/>
</dbReference>
<dbReference type="InterPro" id="IPR003965">
    <property type="entry name" value="Fatty_acid_synthase"/>
</dbReference>
<dbReference type="SUPFAM" id="SSF54637">
    <property type="entry name" value="Thioesterase/thiol ester dehydrase-isomerase"/>
    <property type="match status" value="1"/>
</dbReference>
<dbReference type="RefSeq" id="WP_116001940.1">
    <property type="nucleotide sequence ID" value="NZ_QUOV01000001.1"/>
</dbReference>
<dbReference type="InterPro" id="IPR029069">
    <property type="entry name" value="HotDog_dom_sf"/>
</dbReference>
<proteinExistence type="predicted"/>
<dbReference type="GO" id="GO:0004312">
    <property type="term" value="F:fatty acid synthase activity"/>
    <property type="evidence" value="ECO:0007669"/>
    <property type="project" value="InterPro"/>
</dbReference>
<sequence>MTPLLQTPAPKFRLLTRLLGNLLISRAQLKKHVSSCELANNKLVNQQSDSPERSVPKSDLSACLPSNSFAPLAIRLNGLAADNSRQQSFKQLFNCQTLPISYLFIESYRYLGQLLLQAKLPSGLIGLIHISASFEEQQPVSWQQPFDLILSIIGCQASDKGLVYHTRIEMLQNNNVCLVSEHQLLDKFKDYQRGERRRQFDVASALSAVAYQTLTPALARKYAKLSGDYNPIHLQPWLAKMVGMHACVIHGMYQMNWALVNTEKPYQKVTARFNKACYLPRKVSLVEQADNKLAVFSNHFTERHMQLTLE</sequence>
<reference evidence="2 3" key="1">
    <citation type="submission" date="2018-08" db="EMBL/GenBank/DDBJ databases">
        <title>Thalassotalea euphylliae genome.</title>
        <authorList>
            <person name="Summers S."/>
            <person name="Rice S.A."/>
            <person name="Freckelton M.L."/>
            <person name="Nedved B.T."/>
            <person name="Hadfield M.G."/>
        </authorList>
    </citation>
    <scope>NUCLEOTIDE SEQUENCE [LARGE SCALE GENOMIC DNA]</scope>
    <source>
        <strain evidence="2 3">H2</strain>
    </source>
</reference>
<evidence type="ECO:0000313" key="3">
    <source>
        <dbReference type="Proteomes" id="UP000256999"/>
    </source>
</evidence>
<feature type="domain" description="MaoC-like" evidence="1">
    <location>
        <begin position="210"/>
        <end position="273"/>
    </location>
</feature>
<organism evidence="2 3">
    <name type="scientific">Thalassotalea euphylliae</name>
    <dbReference type="NCBI Taxonomy" id="1655234"/>
    <lineage>
        <taxon>Bacteria</taxon>
        <taxon>Pseudomonadati</taxon>
        <taxon>Pseudomonadota</taxon>
        <taxon>Gammaproteobacteria</taxon>
        <taxon>Alteromonadales</taxon>
        <taxon>Colwelliaceae</taxon>
        <taxon>Thalassotalea</taxon>
    </lineage>
</organism>
<dbReference type="AlphaFoldDB" id="A0A3E0UK48"/>
<dbReference type="PANTHER" id="PTHR43841:SF3">
    <property type="entry name" value="(3R)-HYDROXYACYL-ACP DEHYDRATASE SUBUNIT HADB"/>
    <property type="match status" value="1"/>
</dbReference>
<dbReference type="Gene3D" id="3.10.129.10">
    <property type="entry name" value="Hotdog Thioesterase"/>
    <property type="match status" value="1"/>
</dbReference>
<dbReference type="Pfam" id="PF01575">
    <property type="entry name" value="MaoC_dehydratas"/>
    <property type="match status" value="1"/>
</dbReference>
<dbReference type="OrthoDB" id="9774179at2"/>
<evidence type="ECO:0000259" key="1">
    <source>
        <dbReference type="Pfam" id="PF01575"/>
    </source>
</evidence>
<evidence type="ECO:0000313" key="2">
    <source>
        <dbReference type="EMBL" id="REL36944.1"/>
    </source>
</evidence>